<feature type="non-terminal residue" evidence="1">
    <location>
        <position position="1"/>
    </location>
</feature>
<reference evidence="1" key="1">
    <citation type="journal article" date="2014" name="Front. Microbiol.">
        <title>High frequency of phylogenetically diverse reductive dehalogenase-homologous genes in deep subseafloor sedimentary metagenomes.</title>
        <authorList>
            <person name="Kawai M."/>
            <person name="Futagami T."/>
            <person name="Toyoda A."/>
            <person name="Takaki Y."/>
            <person name="Nishi S."/>
            <person name="Hori S."/>
            <person name="Arai W."/>
            <person name="Tsubouchi T."/>
            <person name="Morono Y."/>
            <person name="Uchiyama I."/>
            <person name="Ito T."/>
            <person name="Fujiyama A."/>
            <person name="Inagaki F."/>
            <person name="Takami H."/>
        </authorList>
    </citation>
    <scope>NUCLEOTIDE SEQUENCE</scope>
    <source>
        <strain evidence="1">Expedition CK06-06</strain>
    </source>
</reference>
<proteinExistence type="predicted"/>
<sequence length="53" mass="5795">IFNQTEFSMIGLPYYKTASVTTPILVIAASTDTNDDLAATNYIDNVIVTQNEP</sequence>
<comment type="caution">
    <text evidence="1">The sequence shown here is derived from an EMBL/GenBank/DDBJ whole genome shotgun (WGS) entry which is preliminary data.</text>
</comment>
<protein>
    <submittedName>
        <fullName evidence="1">Uncharacterized protein</fullName>
    </submittedName>
</protein>
<dbReference type="AlphaFoldDB" id="X0WLV7"/>
<evidence type="ECO:0000313" key="1">
    <source>
        <dbReference type="EMBL" id="GAG24217.1"/>
    </source>
</evidence>
<organism evidence="1">
    <name type="scientific">marine sediment metagenome</name>
    <dbReference type="NCBI Taxonomy" id="412755"/>
    <lineage>
        <taxon>unclassified sequences</taxon>
        <taxon>metagenomes</taxon>
        <taxon>ecological metagenomes</taxon>
    </lineage>
</organism>
<accession>X0WLV7</accession>
<name>X0WLV7_9ZZZZ</name>
<dbReference type="EMBL" id="BARS01035939">
    <property type="protein sequence ID" value="GAG24217.1"/>
    <property type="molecule type" value="Genomic_DNA"/>
</dbReference>
<gene>
    <name evidence="1" type="ORF">S01H1_55304</name>
</gene>